<keyword evidence="2" id="KW-0812">Transmembrane</keyword>
<dbReference type="GO" id="GO:0007165">
    <property type="term" value="P:signal transduction"/>
    <property type="evidence" value="ECO:0007669"/>
    <property type="project" value="InterPro"/>
</dbReference>
<dbReference type="SMART" id="SM00267">
    <property type="entry name" value="GGDEF"/>
    <property type="match status" value="1"/>
</dbReference>
<dbReference type="InterPro" id="IPR029787">
    <property type="entry name" value="Nucleotide_cyclase"/>
</dbReference>
<dbReference type="NCBIfam" id="TIGR00254">
    <property type="entry name" value="GGDEF"/>
    <property type="match status" value="1"/>
</dbReference>
<dbReference type="GO" id="GO:0043709">
    <property type="term" value="P:cell adhesion involved in single-species biofilm formation"/>
    <property type="evidence" value="ECO:0007669"/>
    <property type="project" value="TreeGrafter"/>
</dbReference>
<dbReference type="InterPro" id="IPR003660">
    <property type="entry name" value="HAMP_dom"/>
</dbReference>
<dbReference type="InterPro" id="IPR043128">
    <property type="entry name" value="Rev_trsase/Diguanyl_cyclase"/>
</dbReference>
<dbReference type="InterPro" id="IPR050469">
    <property type="entry name" value="Diguanylate_Cyclase"/>
</dbReference>
<dbReference type="PANTHER" id="PTHR45138:SF25">
    <property type="entry name" value="GGDEF DOMAIN PROTEIN"/>
    <property type="match status" value="1"/>
</dbReference>
<evidence type="ECO:0000256" key="1">
    <source>
        <dbReference type="ARBA" id="ARBA00012528"/>
    </source>
</evidence>
<feature type="transmembrane region" description="Helical" evidence="2">
    <location>
        <begin position="178"/>
        <end position="202"/>
    </location>
</feature>
<dbReference type="GO" id="GO:0005886">
    <property type="term" value="C:plasma membrane"/>
    <property type="evidence" value="ECO:0007669"/>
    <property type="project" value="TreeGrafter"/>
</dbReference>
<dbReference type="EMBL" id="CP015518">
    <property type="protein sequence ID" value="APG24028.1"/>
    <property type="molecule type" value="Genomic_DNA"/>
</dbReference>
<dbReference type="PROSITE" id="PS50887">
    <property type="entry name" value="GGDEF"/>
    <property type="match status" value="1"/>
</dbReference>
<keyword evidence="2" id="KW-1133">Transmembrane helix</keyword>
<dbReference type="AlphaFoldDB" id="A0A1L3GEA9"/>
<dbReference type="Gene3D" id="6.10.340.10">
    <property type="match status" value="1"/>
</dbReference>
<feature type="transmembrane region" description="Helical" evidence="2">
    <location>
        <begin position="12"/>
        <end position="32"/>
    </location>
</feature>
<dbReference type="InterPro" id="IPR000160">
    <property type="entry name" value="GGDEF_dom"/>
</dbReference>
<dbReference type="Pfam" id="PF00990">
    <property type="entry name" value="GGDEF"/>
    <property type="match status" value="1"/>
</dbReference>
<dbReference type="Pfam" id="PF00672">
    <property type="entry name" value="HAMP"/>
    <property type="match status" value="1"/>
</dbReference>
<dbReference type="SMART" id="SM00304">
    <property type="entry name" value="HAMP"/>
    <property type="match status" value="1"/>
</dbReference>
<dbReference type="GO" id="GO:0052621">
    <property type="term" value="F:diguanylate cyclase activity"/>
    <property type="evidence" value="ECO:0007669"/>
    <property type="project" value="UniProtKB-EC"/>
</dbReference>
<name>A0A1L3GEA9_SYNAC</name>
<evidence type="ECO:0000313" key="6">
    <source>
        <dbReference type="Proteomes" id="UP000182264"/>
    </source>
</evidence>
<evidence type="ECO:0000256" key="2">
    <source>
        <dbReference type="SAM" id="Phobius"/>
    </source>
</evidence>
<dbReference type="PANTHER" id="PTHR45138">
    <property type="entry name" value="REGULATORY COMPONENTS OF SENSORY TRANSDUCTION SYSTEM"/>
    <property type="match status" value="1"/>
</dbReference>
<dbReference type="PROSITE" id="PS50885">
    <property type="entry name" value="HAMP"/>
    <property type="match status" value="1"/>
</dbReference>
<sequence>MIRLSVSQKIAAGYLLVVVFCLTAIIYALTVLGDLTRRSEQLVVREFGAVVLARDLSQALWDQERLEKQVLILKDASMIPLIDARQQSVDTLMERLRALSLGQRLDAVEQRFASLEAAQSEARALLDEGLWQRAERHSAEVVTPLHEETVDSLEAFRQRQEALMDQMLHDFSDRSGNAYRLTLLLAAVGIGLAALVVTAVILKMQRALARLTEATRVIASGRFNHAVGLEGEDEFGRLARDFSEMENKLNELQRLNLDANPLTRLPGNLAIDRELENRIASDRPFAHIYIDLDYFKAYNDRYGYLSGSEIIARVGSMIKDVAARLGNAEDLIGHIGGDDYVVLSTPDRAEAISAALIREFDAMVPGFYSEQDRVAGFFKGLDRYGVERQFPLLSMSIAIVCSDNLRNPSAEAIGRECAKMKEYLKKLPGSNYLLDRREKR</sequence>
<dbReference type="GO" id="GO:1902201">
    <property type="term" value="P:negative regulation of bacterial-type flagellum-dependent cell motility"/>
    <property type="evidence" value="ECO:0007669"/>
    <property type="project" value="TreeGrafter"/>
</dbReference>
<proteinExistence type="predicted"/>
<feature type="domain" description="GGDEF" evidence="4">
    <location>
        <begin position="283"/>
        <end position="438"/>
    </location>
</feature>
<evidence type="ECO:0000259" key="3">
    <source>
        <dbReference type="PROSITE" id="PS50885"/>
    </source>
</evidence>
<keyword evidence="6" id="KW-1185">Reference proteome</keyword>
<dbReference type="EC" id="2.7.7.65" evidence="1"/>
<evidence type="ECO:0000313" key="5">
    <source>
        <dbReference type="EMBL" id="APG24028.1"/>
    </source>
</evidence>
<dbReference type="Gene3D" id="3.30.70.270">
    <property type="match status" value="1"/>
</dbReference>
<evidence type="ECO:0000259" key="4">
    <source>
        <dbReference type="PROSITE" id="PS50887"/>
    </source>
</evidence>
<dbReference type="OrthoDB" id="9813903at2"/>
<dbReference type="CDD" id="cd06225">
    <property type="entry name" value="HAMP"/>
    <property type="match status" value="1"/>
</dbReference>
<organism evidence="5 6">
    <name type="scientific">Syntrophotalea acetylenica</name>
    <name type="common">Pelobacter acetylenicus</name>
    <dbReference type="NCBI Taxonomy" id="29542"/>
    <lineage>
        <taxon>Bacteria</taxon>
        <taxon>Pseudomonadati</taxon>
        <taxon>Thermodesulfobacteriota</taxon>
        <taxon>Desulfuromonadia</taxon>
        <taxon>Desulfuromonadales</taxon>
        <taxon>Syntrophotaleaceae</taxon>
        <taxon>Syntrophotalea</taxon>
    </lineage>
</organism>
<protein>
    <recommendedName>
        <fullName evidence="1">diguanylate cyclase</fullName>
        <ecNumber evidence="1">2.7.7.65</ecNumber>
    </recommendedName>
</protein>
<dbReference type="Proteomes" id="UP000182264">
    <property type="component" value="Chromosome"/>
</dbReference>
<dbReference type="SUPFAM" id="SSF158472">
    <property type="entry name" value="HAMP domain-like"/>
    <property type="match status" value="1"/>
</dbReference>
<keyword evidence="2" id="KW-0472">Membrane</keyword>
<gene>
    <name evidence="5" type="ORF">A7E75_02555</name>
</gene>
<dbReference type="RefSeq" id="WP_072285844.1">
    <property type="nucleotide sequence ID" value="NZ_CP015455.1"/>
</dbReference>
<dbReference type="STRING" id="29542.A6070_11180"/>
<accession>A0A1L3GEA9</accession>
<dbReference type="SUPFAM" id="SSF55073">
    <property type="entry name" value="Nucleotide cyclase"/>
    <property type="match status" value="1"/>
</dbReference>
<feature type="domain" description="HAMP" evidence="3">
    <location>
        <begin position="202"/>
        <end position="254"/>
    </location>
</feature>
<dbReference type="KEGG" id="pace:A6070_11180"/>
<reference evidence="5 6" key="1">
    <citation type="journal article" date="2017" name="Genome Announc.">
        <title>Complete Genome Sequences of Two Acetylene-Fermenting Pelobacter acetylenicus Strains.</title>
        <authorList>
            <person name="Sutton J.M."/>
            <person name="Baesman S.M."/>
            <person name="Fierst J.L."/>
            <person name="Poret-Peterson A.T."/>
            <person name="Oremland R.S."/>
            <person name="Dunlap D.S."/>
            <person name="Akob D.M."/>
        </authorList>
    </citation>
    <scope>NUCLEOTIDE SEQUENCE [LARGE SCALE GENOMIC DNA]</scope>
    <source>
        <strain evidence="5 6">DSM 3247</strain>
    </source>
</reference>